<organism evidence="1 2">
    <name type="scientific">Hexamita inflata</name>
    <dbReference type="NCBI Taxonomy" id="28002"/>
    <lineage>
        <taxon>Eukaryota</taxon>
        <taxon>Metamonada</taxon>
        <taxon>Diplomonadida</taxon>
        <taxon>Hexamitidae</taxon>
        <taxon>Hexamitinae</taxon>
        <taxon>Hexamita</taxon>
    </lineage>
</organism>
<reference evidence="1 2" key="1">
    <citation type="submission" date="2024-07" db="EMBL/GenBank/DDBJ databases">
        <authorList>
            <person name="Akdeniz Z."/>
        </authorList>
    </citation>
    <scope>NUCLEOTIDE SEQUENCE [LARGE SCALE GENOMIC DNA]</scope>
</reference>
<dbReference type="Proteomes" id="UP001642409">
    <property type="component" value="Unassembled WGS sequence"/>
</dbReference>
<protein>
    <submittedName>
        <fullName evidence="1">Hypothetical_protein</fullName>
    </submittedName>
</protein>
<evidence type="ECO:0000313" key="1">
    <source>
        <dbReference type="EMBL" id="CAL6092261.1"/>
    </source>
</evidence>
<comment type="caution">
    <text evidence="1">The sequence shown here is derived from an EMBL/GenBank/DDBJ whole genome shotgun (WGS) entry which is preliminary data.</text>
</comment>
<sequence length="105" mass="12598">MQLKTFTRAAAKLLNITCDDNAIMQQYIIKYIEINPEEYFLFELSYIINKPAQFVKQFYENVYLKAIQRQNRYLQSINHIQAPQKYIENVTLTKQLQQLPYIVTE</sequence>
<proteinExistence type="predicted"/>
<keyword evidence="2" id="KW-1185">Reference proteome</keyword>
<dbReference type="EMBL" id="CAXDID020000443">
    <property type="protein sequence ID" value="CAL6092261.1"/>
    <property type="molecule type" value="Genomic_DNA"/>
</dbReference>
<accession>A0ABP1LT27</accession>
<name>A0ABP1LT27_9EUKA</name>
<evidence type="ECO:0000313" key="2">
    <source>
        <dbReference type="Proteomes" id="UP001642409"/>
    </source>
</evidence>
<gene>
    <name evidence="1" type="ORF">HINF_LOCUS66180</name>
</gene>